<dbReference type="Proteomes" id="UP000028990">
    <property type="component" value="Unassembled WGS sequence"/>
</dbReference>
<sequence length="82" mass="8807">MGPLAGQASPFTFFSSDSLSVRQTLNKVTESTGFPTYRASICGRGESRTQDIGIAASPKLLSEYDIPSECKQPMAFNGPFVI</sequence>
<gene>
    <name evidence="1" type="ORF">H920_14660</name>
</gene>
<dbReference type="AlphaFoldDB" id="A0A091CW84"/>
<keyword evidence="2" id="KW-1185">Reference proteome</keyword>
<reference evidence="1 2" key="1">
    <citation type="submission" date="2013-11" db="EMBL/GenBank/DDBJ databases">
        <title>The Damaraland mole rat (Fukomys damarensis) genome and evolution of African mole rats.</title>
        <authorList>
            <person name="Gladyshev V.N."/>
            <person name="Fang X."/>
        </authorList>
    </citation>
    <scope>NUCLEOTIDE SEQUENCE [LARGE SCALE GENOMIC DNA]</scope>
    <source>
        <tissue evidence="1">Liver</tissue>
    </source>
</reference>
<name>A0A091CW84_FUKDA</name>
<proteinExistence type="predicted"/>
<protein>
    <submittedName>
        <fullName evidence="1">Uncharacterized protein</fullName>
    </submittedName>
</protein>
<dbReference type="EMBL" id="KN123681">
    <property type="protein sequence ID" value="KFO23959.1"/>
    <property type="molecule type" value="Genomic_DNA"/>
</dbReference>
<evidence type="ECO:0000313" key="2">
    <source>
        <dbReference type="Proteomes" id="UP000028990"/>
    </source>
</evidence>
<evidence type="ECO:0000313" key="1">
    <source>
        <dbReference type="EMBL" id="KFO23959.1"/>
    </source>
</evidence>
<accession>A0A091CW84</accession>
<organism evidence="1 2">
    <name type="scientific">Fukomys damarensis</name>
    <name type="common">Damaraland mole rat</name>
    <name type="synonym">Cryptomys damarensis</name>
    <dbReference type="NCBI Taxonomy" id="885580"/>
    <lineage>
        <taxon>Eukaryota</taxon>
        <taxon>Metazoa</taxon>
        <taxon>Chordata</taxon>
        <taxon>Craniata</taxon>
        <taxon>Vertebrata</taxon>
        <taxon>Euteleostomi</taxon>
        <taxon>Mammalia</taxon>
        <taxon>Eutheria</taxon>
        <taxon>Euarchontoglires</taxon>
        <taxon>Glires</taxon>
        <taxon>Rodentia</taxon>
        <taxon>Hystricomorpha</taxon>
        <taxon>Bathyergidae</taxon>
        <taxon>Fukomys</taxon>
    </lineage>
</organism>